<dbReference type="InterPro" id="IPR048800">
    <property type="entry name" value="Cac1-like_C"/>
</dbReference>
<evidence type="ECO:0000259" key="7">
    <source>
        <dbReference type="Pfam" id="PF21796"/>
    </source>
</evidence>
<sequence length="641" mass="71777">MTLFDRSPNIQEMDVSGRKRSHDEYANEGIVKLGPAGSIKAPQLTSIQPAVDYLVPSGAHCAQDSPQGSPALSDAGSSTPNRASPAPLTPSKDGIKMESPQTSKPSASTSSTSQPTSSTSAPNKRKRLTPAEKELQAKEREQKQKDLEEKRKDREAKLSAQAAEKARQEEDKAARAKERDEKKRQREEEIKAKAQQRDEKRRKKEEEQQRLQQEKEKKARAQPTLSNFFKGPSTPKKASVPVDKHQSPCKDTAEAGDANTASTAYDKLFRPFFIKDHVTLAPLGPRWDHGVLNEKLQNVDKAISRQQVQESVPDIPALKDSRPDKNVVKRGRLYYPVKHVMETMYVDTQSAFRSGTDDSNKIIMQAREKLEKVPMKIISFSQDVRPPYCGTITFRPYVLGERHMRKLARKPLARDVLPLDYDYDSEAEWQEEEGEDVDMDDDEEELDDEDDMDGFLDDSDESAISRRVLLNTVEPESSGVCFEDGERFGPNQSVYEYKMEFIHDLVADPTSEDGTVDPWTSEYWGSEAKAKPAKVMETSEKPSKMAPPPAPGNAFEALKGNDANSAVPGKMVKPELLNDVKKLILKYKKLNKAGILEVVFNELRSGATRVEVKNTIEHVAEKPGKKRSSEWTLRAGHEATA</sequence>
<feature type="region of interest" description="Disordered" evidence="5">
    <location>
        <begin position="621"/>
        <end position="641"/>
    </location>
</feature>
<evidence type="ECO:0000256" key="1">
    <source>
        <dbReference type="ARBA" id="ARBA00004123"/>
    </source>
</evidence>
<dbReference type="GO" id="GO:0006334">
    <property type="term" value="P:nucleosome assembly"/>
    <property type="evidence" value="ECO:0007669"/>
    <property type="project" value="TreeGrafter"/>
</dbReference>
<dbReference type="Pfam" id="PF21796">
    <property type="entry name" value="Cac1_C"/>
    <property type="match status" value="1"/>
</dbReference>
<evidence type="ECO:0000256" key="3">
    <source>
        <dbReference type="ARBA" id="ARBA00023204"/>
    </source>
</evidence>
<evidence type="ECO:0000256" key="5">
    <source>
        <dbReference type="SAM" id="MobiDB-lite"/>
    </source>
</evidence>
<feature type="region of interest" description="Disordered" evidence="5">
    <location>
        <begin position="425"/>
        <end position="459"/>
    </location>
</feature>
<dbReference type="OrthoDB" id="79480at2759"/>
<evidence type="ECO:0000256" key="4">
    <source>
        <dbReference type="ARBA" id="ARBA00023242"/>
    </source>
</evidence>
<dbReference type="GO" id="GO:0006281">
    <property type="term" value="P:DNA repair"/>
    <property type="evidence" value="ECO:0007669"/>
    <property type="project" value="UniProtKB-KW"/>
</dbReference>
<feature type="compositionally biased region" description="Low complexity" evidence="5">
    <location>
        <begin position="99"/>
        <end position="122"/>
    </location>
</feature>
<keyword evidence="9" id="KW-1185">Reference proteome</keyword>
<protein>
    <submittedName>
        <fullName evidence="8">Uncharacterized protein</fullName>
    </submittedName>
</protein>
<keyword evidence="4" id="KW-0539">Nucleus</keyword>
<feature type="compositionally biased region" description="Polar residues" evidence="5">
    <location>
        <begin position="64"/>
        <end position="82"/>
    </location>
</feature>
<dbReference type="HOGENOM" id="CLU_013392_3_0_1"/>
<organism evidence="8 9">
    <name type="scientific">Stachybotrys chartarum (strain CBS 109288 / IBT 7711)</name>
    <name type="common">Toxic black mold</name>
    <name type="synonym">Stilbospora chartarum</name>
    <dbReference type="NCBI Taxonomy" id="1280523"/>
    <lineage>
        <taxon>Eukaryota</taxon>
        <taxon>Fungi</taxon>
        <taxon>Dikarya</taxon>
        <taxon>Ascomycota</taxon>
        <taxon>Pezizomycotina</taxon>
        <taxon>Sordariomycetes</taxon>
        <taxon>Hypocreomycetidae</taxon>
        <taxon>Hypocreales</taxon>
        <taxon>Stachybotryaceae</taxon>
        <taxon>Stachybotrys</taxon>
    </lineage>
</organism>
<dbReference type="Proteomes" id="UP000028045">
    <property type="component" value="Unassembled WGS sequence"/>
</dbReference>
<evidence type="ECO:0000259" key="6">
    <source>
        <dbReference type="Pfam" id="PF12253"/>
    </source>
</evidence>
<evidence type="ECO:0000256" key="2">
    <source>
        <dbReference type="ARBA" id="ARBA00022763"/>
    </source>
</evidence>
<feature type="compositionally biased region" description="Basic and acidic residues" evidence="5">
    <location>
        <begin position="164"/>
        <end position="219"/>
    </location>
</feature>
<name>A0A084B6Z3_STACB</name>
<dbReference type="PANTHER" id="PTHR15272:SF0">
    <property type="entry name" value="CHROMATIN ASSEMBLY FACTOR 1 SUBUNIT A"/>
    <property type="match status" value="1"/>
</dbReference>
<keyword evidence="2" id="KW-0227">DNA damage</keyword>
<accession>A0A084B6Z3</accession>
<reference evidence="8 9" key="1">
    <citation type="journal article" date="2014" name="BMC Genomics">
        <title>Comparative genome sequencing reveals chemotype-specific gene clusters in the toxigenic black mold Stachybotrys.</title>
        <authorList>
            <person name="Semeiks J."/>
            <person name="Borek D."/>
            <person name="Otwinowski Z."/>
            <person name="Grishin N.V."/>
        </authorList>
    </citation>
    <scope>NUCLEOTIDE SEQUENCE [LARGE SCALE GENOMIC DNA]</scope>
    <source>
        <strain evidence="9">CBS 109288 / IBT 7711</strain>
    </source>
</reference>
<feature type="compositionally biased region" description="Basic and acidic residues" evidence="5">
    <location>
        <begin position="242"/>
        <end position="253"/>
    </location>
</feature>
<feature type="region of interest" description="Disordered" evidence="5">
    <location>
        <begin position="1"/>
        <end position="22"/>
    </location>
</feature>
<dbReference type="InterPro" id="IPR022043">
    <property type="entry name" value="CAF1A_DD"/>
</dbReference>
<dbReference type="Pfam" id="PF12253">
    <property type="entry name" value="CAF1A_dimeriz"/>
    <property type="match status" value="1"/>
</dbReference>
<feature type="region of interest" description="Disordered" evidence="5">
    <location>
        <begin position="58"/>
        <end position="256"/>
    </location>
</feature>
<dbReference type="GO" id="GO:0033186">
    <property type="term" value="C:CAF-1 complex"/>
    <property type="evidence" value="ECO:0007669"/>
    <property type="project" value="TreeGrafter"/>
</dbReference>
<dbReference type="GO" id="GO:0005634">
    <property type="term" value="C:nucleus"/>
    <property type="evidence" value="ECO:0007669"/>
    <property type="project" value="UniProtKB-SubCell"/>
</dbReference>
<proteinExistence type="predicted"/>
<comment type="subcellular location">
    <subcellularLocation>
        <location evidence="1">Nucleus</location>
    </subcellularLocation>
</comment>
<evidence type="ECO:0000313" key="9">
    <source>
        <dbReference type="Proteomes" id="UP000028045"/>
    </source>
</evidence>
<evidence type="ECO:0000313" key="8">
    <source>
        <dbReference type="EMBL" id="KEY73322.1"/>
    </source>
</evidence>
<dbReference type="EMBL" id="KL647853">
    <property type="protein sequence ID" value="KEY73322.1"/>
    <property type="molecule type" value="Genomic_DNA"/>
</dbReference>
<feature type="domain" description="Chromatin assembly factor 1 subunit A dimerization" evidence="6">
    <location>
        <begin position="376"/>
        <end position="452"/>
    </location>
</feature>
<dbReference type="PANTHER" id="PTHR15272">
    <property type="entry name" value="CHROMATIN ASSEMBLY FACTOR 1 SUBUNIT A CAF-1 SUBUNIT A"/>
    <property type="match status" value="1"/>
</dbReference>
<keyword evidence="3" id="KW-0234">DNA repair</keyword>
<feature type="compositionally biased region" description="Basic and acidic residues" evidence="5">
    <location>
        <begin position="129"/>
        <end position="157"/>
    </location>
</feature>
<gene>
    <name evidence="8" type="ORF">S7711_01438</name>
</gene>
<feature type="domain" description="Chromatin assembly factor 1 subunit Cac1-like C-terminal" evidence="7">
    <location>
        <begin position="577"/>
        <end position="633"/>
    </location>
</feature>
<dbReference type="AlphaFoldDB" id="A0A084B6Z3"/>